<protein>
    <submittedName>
        <fullName evidence="1">Uncharacterized protein</fullName>
    </submittedName>
</protein>
<name>A0AAN7PG66_9COLE</name>
<comment type="caution">
    <text evidence="1">The sequence shown here is derived from an EMBL/GenBank/DDBJ whole genome shotgun (WGS) entry which is preliminary data.</text>
</comment>
<reference evidence="2" key="1">
    <citation type="submission" date="2023-01" db="EMBL/GenBank/DDBJ databases">
        <title>Key to firefly adult light organ development and bioluminescence: homeobox transcription factors regulate luciferase expression and transportation to peroxisome.</title>
        <authorList>
            <person name="Fu X."/>
        </authorList>
    </citation>
    <scope>NUCLEOTIDE SEQUENCE [LARGE SCALE GENOMIC DNA]</scope>
</reference>
<proteinExistence type="predicted"/>
<organism evidence="1 2">
    <name type="scientific">Aquatica leii</name>
    <dbReference type="NCBI Taxonomy" id="1421715"/>
    <lineage>
        <taxon>Eukaryota</taxon>
        <taxon>Metazoa</taxon>
        <taxon>Ecdysozoa</taxon>
        <taxon>Arthropoda</taxon>
        <taxon>Hexapoda</taxon>
        <taxon>Insecta</taxon>
        <taxon>Pterygota</taxon>
        <taxon>Neoptera</taxon>
        <taxon>Endopterygota</taxon>
        <taxon>Coleoptera</taxon>
        <taxon>Polyphaga</taxon>
        <taxon>Elateriformia</taxon>
        <taxon>Elateroidea</taxon>
        <taxon>Lampyridae</taxon>
        <taxon>Luciolinae</taxon>
        <taxon>Aquatica</taxon>
    </lineage>
</organism>
<evidence type="ECO:0000313" key="2">
    <source>
        <dbReference type="Proteomes" id="UP001353858"/>
    </source>
</evidence>
<dbReference type="AlphaFoldDB" id="A0AAN7PG66"/>
<evidence type="ECO:0000313" key="1">
    <source>
        <dbReference type="EMBL" id="KAK4885384.1"/>
    </source>
</evidence>
<keyword evidence="2" id="KW-1185">Reference proteome</keyword>
<gene>
    <name evidence="1" type="ORF">RN001_001655</name>
</gene>
<dbReference type="Proteomes" id="UP001353858">
    <property type="component" value="Unassembled WGS sequence"/>
</dbReference>
<sequence>MLLRRKTIVTSYYVKCGFIAFFEEYRKAGDVEQDDPYRYRHSYLSGFTTSSPFHHGFFYYTLQTKYKLITKERQHFIRSKLVTSFIYYYL</sequence>
<dbReference type="EMBL" id="JARPUR010000001">
    <property type="protein sequence ID" value="KAK4885384.1"/>
    <property type="molecule type" value="Genomic_DNA"/>
</dbReference>
<accession>A0AAN7PG66</accession>